<dbReference type="SUPFAM" id="SSF56672">
    <property type="entry name" value="DNA/RNA polymerases"/>
    <property type="match status" value="1"/>
</dbReference>
<reference evidence="4 5" key="1">
    <citation type="submission" date="2023-09" db="EMBL/GenBank/DDBJ databases">
        <title>Nesidiocoris tenuis whole genome shotgun sequence.</title>
        <authorList>
            <person name="Shibata T."/>
            <person name="Shimoda M."/>
            <person name="Kobayashi T."/>
            <person name="Uehara T."/>
        </authorList>
    </citation>
    <scope>NUCLEOTIDE SEQUENCE [LARGE SCALE GENOMIC DNA]</scope>
    <source>
        <strain evidence="4 5">Japan</strain>
    </source>
</reference>
<dbReference type="InterPro" id="IPR041577">
    <property type="entry name" value="RT_RNaseH_2"/>
</dbReference>
<dbReference type="Proteomes" id="UP001307889">
    <property type="component" value="Chromosome 4"/>
</dbReference>
<feature type="compositionally biased region" description="Polar residues" evidence="2">
    <location>
        <begin position="597"/>
        <end position="611"/>
    </location>
</feature>
<evidence type="ECO:0000313" key="4">
    <source>
        <dbReference type="EMBL" id="BES93918.1"/>
    </source>
</evidence>
<dbReference type="InterPro" id="IPR041588">
    <property type="entry name" value="Integrase_H2C2"/>
</dbReference>
<evidence type="ECO:0000313" key="5">
    <source>
        <dbReference type="Proteomes" id="UP001307889"/>
    </source>
</evidence>
<dbReference type="InterPro" id="IPR050951">
    <property type="entry name" value="Retrovirus_Pol_polyprotein"/>
</dbReference>
<dbReference type="InterPro" id="IPR012337">
    <property type="entry name" value="RNaseH-like_sf"/>
</dbReference>
<dbReference type="Gene3D" id="3.30.420.10">
    <property type="entry name" value="Ribonuclease H-like superfamily/Ribonuclease H"/>
    <property type="match status" value="1"/>
</dbReference>
<evidence type="ECO:0000259" key="3">
    <source>
        <dbReference type="PROSITE" id="PS50994"/>
    </source>
</evidence>
<dbReference type="CDD" id="cd09274">
    <property type="entry name" value="RNase_HI_RT_Ty3"/>
    <property type="match status" value="1"/>
</dbReference>
<dbReference type="EMBL" id="AP028912">
    <property type="protein sequence ID" value="BES93918.1"/>
    <property type="molecule type" value="Genomic_DNA"/>
</dbReference>
<feature type="region of interest" description="Disordered" evidence="2">
    <location>
        <begin position="588"/>
        <end position="614"/>
    </location>
</feature>
<proteinExistence type="predicted"/>
<organism evidence="4 5">
    <name type="scientific">Nesidiocoris tenuis</name>
    <dbReference type="NCBI Taxonomy" id="355587"/>
    <lineage>
        <taxon>Eukaryota</taxon>
        <taxon>Metazoa</taxon>
        <taxon>Ecdysozoa</taxon>
        <taxon>Arthropoda</taxon>
        <taxon>Hexapoda</taxon>
        <taxon>Insecta</taxon>
        <taxon>Pterygota</taxon>
        <taxon>Neoptera</taxon>
        <taxon>Paraneoptera</taxon>
        <taxon>Hemiptera</taxon>
        <taxon>Heteroptera</taxon>
        <taxon>Panheteroptera</taxon>
        <taxon>Cimicomorpha</taxon>
        <taxon>Miridae</taxon>
        <taxon>Dicyphina</taxon>
        <taxon>Nesidiocoris</taxon>
    </lineage>
</organism>
<dbReference type="SUPFAM" id="SSF53098">
    <property type="entry name" value="Ribonuclease H-like"/>
    <property type="match status" value="1"/>
</dbReference>
<evidence type="ECO:0000256" key="1">
    <source>
        <dbReference type="ARBA" id="ARBA00012493"/>
    </source>
</evidence>
<dbReference type="Gene3D" id="1.10.340.70">
    <property type="match status" value="1"/>
</dbReference>
<accession>A0ABN7APC6</accession>
<keyword evidence="5" id="KW-1185">Reference proteome</keyword>
<sequence length="637" mass="73486">MPEPTDKNSVMRFLGIIKYLGKFIPNLSQITFPLRELTRNDVLWSWTKEHSECVKKLKRIIASRPVLAHYDERKPLIIQSDACKDGLGCALVQSGRPIAFGSRALTKTEQKYAMIEKELLGVCFAMEHYHYFTYGRKVIVQTDHKPLISIVKRNMDKVPGRLQRMLLKITKYDYDLVFLPGSKMLLADALSRATVGSVPAEDPELEFVIHKIISNVMSVERKNSFQDATKADPVLSQVLEFVEKGWPRKQTPATNPFYQIRERLCHEDNLLLLDDRIVVPPELQRYVITSLHEGHLGSTKMKMKAKQLFYWPGMGNMIDRFAASCQVCQENMPRNSREPMTLAPLPSRAWSKLGMDILEFKSENWLVTVDYFSKWIEMMKLSSKSIAEIKKKCLVMFATHGYPDEIICDNVPFNSHEFRNFLLEKDVRLVTSSPHYPQGHAMAESAVKIVQNIFRKARMTGQNPYTLLFHYRNTPIPSLGFSPSQLLNNRSMKDKLTLREQVLLPKVPNQKQVEDGMRRAQEKQKSHYDRKAKQLPQIHEDEEVWFRHRNSWKKGRISHMADTPNSVWIKADGGGEFRRNRRDVRKVPVLDGMGNGDESNASQEESKSGYNLRSKELLRKPDRYGVGVDMELGNLDM</sequence>
<protein>
    <recommendedName>
        <fullName evidence="1">RNA-directed DNA polymerase</fullName>
        <ecNumber evidence="1">2.7.7.49</ecNumber>
    </recommendedName>
</protein>
<dbReference type="InterPro" id="IPR043128">
    <property type="entry name" value="Rev_trsase/Diguanyl_cyclase"/>
</dbReference>
<dbReference type="Pfam" id="PF17919">
    <property type="entry name" value="RT_RNaseH_2"/>
    <property type="match status" value="1"/>
</dbReference>
<dbReference type="PANTHER" id="PTHR37984">
    <property type="entry name" value="PROTEIN CBG26694"/>
    <property type="match status" value="1"/>
</dbReference>
<dbReference type="PROSITE" id="PS50994">
    <property type="entry name" value="INTEGRASE"/>
    <property type="match status" value="1"/>
</dbReference>
<dbReference type="Pfam" id="PF17921">
    <property type="entry name" value="Integrase_H2C2"/>
    <property type="match status" value="1"/>
</dbReference>
<dbReference type="PANTHER" id="PTHR37984:SF7">
    <property type="entry name" value="INTEGRASE CATALYTIC DOMAIN-CONTAINING PROTEIN"/>
    <property type="match status" value="1"/>
</dbReference>
<dbReference type="InterPro" id="IPR036397">
    <property type="entry name" value="RNaseH_sf"/>
</dbReference>
<dbReference type="InterPro" id="IPR043502">
    <property type="entry name" value="DNA/RNA_pol_sf"/>
</dbReference>
<dbReference type="EC" id="2.7.7.49" evidence="1"/>
<feature type="domain" description="Integrase catalytic" evidence="3">
    <location>
        <begin position="342"/>
        <end position="516"/>
    </location>
</feature>
<dbReference type="Gene3D" id="3.30.70.270">
    <property type="match status" value="1"/>
</dbReference>
<dbReference type="InterPro" id="IPR001584">
    <property type="entry name" value="Integrase_cat-core"/>
</dbReference>
<name>A0ABN7APC6_9HEMI</name>
<evidence type="ECO:0000256" key="2">
    <source>
        <dbReference type="SAM" id="MobiDB-lite"/>
    </source>
</evidence>
<gene>
    <name evidence="4" type="ORF">NTJ_06727</name>
</gene>